<accession>A0AAE2SDI9</accession>
<sequence>MLGVAGLALMMRRRK</sequence>
<evidence type="ECO:0000313" key="1">
    <source>
        <dbReference type="EMBL" id="MBK1855427.1"/>
    </source>
</evidence>
<gene>
    <name evidence="1" type="ORF">JIN83_10685</name>
</gene>
<name>A0AAE2SDI9_9BACT</name>
<protein>
    <submittedName>
        <fullName evidence="1">Uncharacterized protein</fullName>
    </submittedName>
</protein>
<comment type="caution">
    <text evidence="1">The sequence shown here is derived from an EMBL/GenBank/DDBJ whole genome shotgun (WGS) entry which is preliminary data.</text>
</comment>
<dbReference type="Proteomes" id="UP000634206">
    <property type="component" value="Unassembled WGS sequence"/>
</dbReference>
<reference evidence="1" key="1">
    <citation type="submission" date="2021-01" db="EMBL/GenBank/DDBJ databases">
        <title>Modified the classification status of verrucomicrobia.</title>
        <authorList>
            <person name="Feng X."/>
        </authorList>
    </citation>
    <scope>NUCLEOTIDE SEQUENCE</scope>
    <source>
        <strain evidence="1">5K15</strain>
    </source>
</reference>
<keyword evidence="2" id="KW-1185">Reference proteome</keyword>
<evidence type="ECO:0000313" key="2">
    <source>
        <dbReference type="Proteomes" id="UP000634206"/>
    </source>
</evidence>
<proteinExistence type="predicted"/>
<dbReference type="EMBL" id="JAENIG010000006">
    <property type="protein sequence ID" value="MBK1855427.1"/>
    <property type="molecule type" value="Genomic_DNA"/>
</dbReference>
<organism evidence="1 2">
    <name type="scientific">Oceaniferula flava</name>
    <dbReference type="NCBI Taxonomy" id="2800421"/>
    <lineage>
        <taxon>Bacteria</taxon>
        <taxon>Pseudomonadati</taxon>
        <taxon>Verrucomicrobiota</taxon>
        <taxon>Verrucomicrobiia</taxon>
        <taxon>Verrucomicrobiales</taxon>
        <taxon>Verrucomicrobiaceae</taxon>
        <taxon>Oceaniferula</taxon>
    </lineage>
</organism>